<evidence type="ECO:0000256" key="7">
    <source>
        <dbReference type="SAM" id="MobiDB-lite"/>
    </source>
</evidence>
<accession>A0A5B7GAS8</accession>
<comment type="subcellular location">
    <subcellularLocation>
        <location evidence="1">Membrane</location>
        <topology evidence="1">Multi-pass membrane protein</topology>
    </subcellularLocation>
</comment>
<dbReference type="GO" id="GO:0015293">
    <property type="term" value="F:symporter activity"/>
    <property type="evidence" value="ECO:0007669"/>
    <property type="project" value="UniProtKB-KW"/>
</dbReference>
<evidence type="ECO:0000313" key="10">
    <source>
        <dbReference type="Proteomes" id="UP000324222"/>
    </source>
</evidence>
<feature type="compositionally biased region" description="Basic and acidic residues" evidence="7">
    <location>
        <begin position="32"/>
        <end position="45"/>
    </location>
</feature>
<name>A0A5B7GAS8_PORTR</name>
<evidence type="ECO:0000256" key="3">
    <source>
        <dbReference type="ARBA" id="ARBA00022692"/>
    </source>
</evidence>
<dbReference type="InterPro" id="IPR011701">
    <property type="entry name" value="MFS"/>
</dbReference>
<dbReference type="InterPro" id="IPR018247">
    <property type="entry name" value="EF_Hand_1_Ca_BS"/>
</dbReference>
<evidence type="ECO:0000256" key="2">
    <source>
        <dbReference type="ARBA" id="ARBA00022448"/>
    </source>
</evidence>
<feature type="transmembrane region" description="Helical" evidence="8">
    <location>
        <begin position="127"/>
        <end position="148"/>
    </location>
</feature>
<keyword evidence="4" id="KW-0769">Symport</keyword>
<dbReference type="Proteomes" id="UP000324222">
    <property type="component" value="Unassembled WGS sequence"/>
</dbReference>
<dbReference type="Pfam" id="PF07690">
    <property type="entry name" value="MFS_1"/>
    <property type="match status" value="1"/>
</dbReference>
<feature type="transmembrane region" description="Helical" evidence="8">
    <location>
        <begin position="190"/>
        <end position="214"/>
    </location>
</feature>
<evidence type="ECO:0000256" key="8">
    <source>
        <dbReference type="SAM" id="Phobius"/>
    </source>
</evidence>
<evidence type="ECO:0000256" key="1">
    <source>
        <dbReference type="ARBA" id="ARBA00004141"/>
    </source>
</evidence>
<dbReference type="FunFam" id="1.20.1250.20:FF:000003">
    <property type="entry name" value="Solute carrier family 17 member 3"/>
    <property type="match status" value="1"/>
</dbReference>
<feature type="transmembrane region" description="Helical" evidence="8">
    <location>
        <begin position="274"/>
        <end position="291"/>
    </location>
</feature>
<reference evidence="9 10" key="1">
    <citation type="submission" date="2019-05" db="EMBL/GenBank/DDBJ databases">
        <title>Another draft genome of Portunus trituberculatus and its Hox gene families provides insights of decapod evolution.</title>
        <authorList>
            <person name="Jeong J.-H."/>
            <person name="Song I."/>
            <person name="Kim S."/>
            <person name="Choi T."/>
            <person name="Kim D."/>
            <person name="Ryu S."/>
            <person name="Kim W."/>
        </authorList>
    </citation>
    <scope>NUCLEOTIDE SEQUENCE [LARGE SCALE GENOMIC DNA]</scope>
    <source>
        <tissue evidence="9">Muscle</tissue>
    </source>
</reference>
<gene>
    <name evidence="9" type="primary">Picot_4</name>
    <name evidence="9" type="ORF">E2C01_048361</name>
</gene>
<sequence length="347" mass="38202">MRADETGAGGNVSARIRQPVHGAGEPVCNYSGHDDGDKEAAGKEDVDQEGELEWGEVVQGFVLGSFNYGYATTQGVSWPAMHALIVQWIPPLERPRFIGIVYFVTAMSAWLTFMLCGFIISAWGWPAAFYVTGLLSIMWCFLWFTFMYNSPEEHPRISKAELEYIETAVQASGLSCSSAGQQKRVPWKQIFYSLPVWAIFLNGMGNSWGIGIYYSQLPTYMKNILGFSIKSNGMVSGLPFLTRYLGAITWSTLGDALTSRGYISVLTCRRVTSMIAMWGPAVMMVCLAYTGCQWQTVVIIMCAALFCNGAVSSSIIVNHTDIAPNFAGKLTTDLLVIIAPLMNMKNT</sequence>
<evidence type="ECO:0000256" key="4">
    <source>
        <dbReference type="ARBA" id="ARBA00022847"/>
    </source>
</evidence>
<protein>
    <submittedName>
        <fullName evidence="9">Putative inorganic phosphate cotransporter</fullName>
    </submittedName>
</protein>
<proteinExistence type="predicted"/>
<feature type="transmembrane region" description="Helical" evidence="8">
    <location>
        <begin position="97"/>
        <end position="121"/>
    </location>
</feature>
<dbReference type="GO" id="GO:0006820">
    <property type="term" value="P:monoatomic anion transport"/>
    <property type="evidence" value="ECO:0007669"/>
    <property type="project" value="TreeGrafter"/>
</dbReference>
<dbReference type="InterPro" id="IPR050382">
    <property type="entry name" value="MFS_Na/Anion_cotransporter"/>
</dbReference>
<dbReference type="EMBL" id="VSRR010012360">
    <property type="protein sequence ID" value="MPC54445.1"/>
    <property type="molecule type" value="Genomic_DNA"/>
</dbReference>
<dbReference type="PROSITE" id="PS00018">
    <property type="entry name" value="EF_HAND_1"/>
    <property type="match status" value="1"/>
</dbReference>
<dbReference type="AlphaFoldDB" id="A0A5B7GAS8"/>
<evidence type="ECO:0000313" key="9">
    <source>
        <dbReference type="EMBL" id="MPC54445.1"/>
    </source>
</evidence>
<comment type="caution">
    <text evidence="9">The sequence shown here is derived from an EMBL/GenBank/DDBJ whole genome shotgun (WGS) entry which is preliminary data.</text>
</comment>
<keyword evidence="6 8" id="KW-0472">Membrane</keyword>
<evidence type="ECO:0000256" key="5">
    <source>
        <dbReference type="ARBA" id="ARBA00022989"/>
    </source>
</evidence>
<dbReference type="OrthoDB" id="2985014at2759"/>
<feature type="region of interest" description="Disordered" evidence="7">
    <location>
        <begin position="1"/>
        <end position="49"/>
    </location>
</feature>
<dbReference type="GO" id="GO:0016020">
    <property type="term" value="C:membrane"/>
    <property type="evidence" value="ECO:0007669"/>
    <property type="project" value="UniProtKB-SubCell"/>
</dbReference>
<organism evidence="9 10">
    <name type="scientific">Portunus trituberculatus</name>
    <name type="common">Swimming crab</name>
    <name type="synonym">Neptunus trituberculatus</name>
    <dbReference type="NCBI Taxonomy" id="210409"/>
    <lineage>
        <taxon>Eukaryota</taxon>
        <taxon>Metazoa</taxon>
        <taxon>Ecdysozoa</taxon>
        <taxon>Arthropoda</taxon>
        <taxon>Crustacea</taxon>
        <taxon>Multicrustacea</taxon>
        <taxon>Malacostraca</taxon>
        <taxon>Eumalacostraca</taxon>
        <taxon>Eucarida</taxon>
        <taxon>Decapoda</taxon>
        <taxon>Pleocyemata</taxon>
        <taxon>Brachyura</taxon>
        <taxon>Eubrachyura</taxon>
        <taxon>Portunoidea</taxon>
        <taxon>Portunidae</taxon>
        <taxon>Portuninae</taxon>
        <taxon>Portunus</taxon>
    </lineage>
</organism>
<keyword evidence="5 8" id="KW-1133">Transmembrane helix</keyword>
<dbReference type="PANTHER" id="PTHR11662:SF399">
    <property type="entry name" value="FI19708P1-RELATED"/>
    <property type="match status" value="1"/>
</dbReference>
<dbReference type="PANTHER" id="PTHR11662">
    <property type="entry name" value="SOLUTE CARRIER FAMILY 17"/>
    <property type="match status" value="1"/>
</dbReference>
<evidence type="ECO:0000256" key="6">
    <source>
        <dbReference type="ARBA" id="ARBA00023136"/>
    </source>
</evidence>
<dbReference type="InterPro" id="IPR036259">
    <property type="entry name" value="MFS_trans_sf"/>
</dbReference>
<feature type="transmembrane region" description="Helical" evidence="8">
    <location>
        <begin position="234"/>
        <end position="253"/>
    </location>
</feature>
<feature type="transmembrane region" description="Helical" evidence="8">
    <location>
        <begin position="297"/>
        <end position="317"/>
    </location>
</feature>
<dbReference type="Gene3D" id="1.20.1250.20">
    <property type="entry name" value="MFS general substrate transporter like domains"/>
    <property type="match status" value="2"/>
</dbReference>
<keyword evidence="10" id="KW-1185">Reference proteome</keyword>
<keyword evidence="2" id="KW-0813">Transport</keyword>
<dbReference type="SUPFAM" id="SSF103473">
    <property type="entry name" value="MFS general substrate transporter"/>
    <property type="match status" value="1"/>
</dbReference>
<keyword evidence="3 8" id="KW-0812">Transmembrane</keyword>